<name>A0A6J6PBL2_9ZZZZ</name>
<dbReference type="GO" id="GO:0070006">
    <property type="term" value="F:metalloaminopeptidase activity"/>
    <property type="evidence" value="ECO:0007669"/>
    <property type="project" value="InterPro"/>
</dbReference>
<dbReference type="SUPFAM" id="SSF53187">
    <property type="entry name" value="Zn-dependent exopeptidases"/>
    <property type="match status" value="1"/>
</dbReference>
<dbReference type="InterPro" id="IPR023042">
    <property type="entry name" value="Peptidase_M17_leu_NH2_pept"/>
</dbReference>
<dbReference type="PANTHER" id="PTHR11963:SF20">
    <property type="entry name" value="PEPTIDASE B"/>
    <property type="match status" value="1"/>
</dbReference>
<organism evidence="8">
    <name type="scientific">freshwater metagenome</name>
    <dbReference type="NCBI Taxonomy" id="449393"/>
    <lineage>
        <taxon>unclassified sequences</taxon>
        <taxon>metagenomes</taxon>
        <taxon>ecological metagenomes</taxon>
    </lineage>
</organism>
<protein>
    <recommendedName>
        <fullName evidence="3">leucyl aminopeptidase</fullName>
        <ecNumber evidence="3">3.4.11.1</ecNumber>
    </recommendedName>
</protein>
<feature type="domain" description="Cytosol aminopeptidase" evidence="7">
    <location>
        <begin position="165"/>
        <end position="475"/>
    </location>
</feature>
<dbReference type="Pfam" id="PF00883">
    <property type="entry name" value="Peptidase_M17"/>
    <property type="match status" value="1"/>
</dbReference>
<reference evidence="8" key="1">
    <citation type="submission" date="2020-05" db="EMBL/GenBank/DDBJ databases">
        <authorList>
            <person name="Chiriac C."/>
            <person name="Salcher M."/>
            <person name="Ghai R."/>
            <person name="Kavagutti S V."/>
        </authorList>
    </citation>
    <scope>NUCLEOTIDE SEQUENCE</scope>
</reference>
<evidence type="ECO:0000259" key="7">
    <source>
        <dbReference type="Pfam" id="PF00883"/>
    </source>
</evidence>
<dbReference type="PANTHER" id="PTHR11963">
    <property type="entry name" value="LEUCINE AMINOPEPTIDASE-RELATED"/>
    <property type="match status" value="1"/>
</dbReference>
<evidence type="ECO:0000256" key="6">
    <source>
        <dbReference type="ARBA" id="ARBA00022801"/>
    </source>
</evidence>
<keyword evidence="5" id="KW-0645">Protease</keyword>
<dbReference type="InterPro" id="IPR043472">
    <property type="entry name" value="Macro_dom-like"/>
</dbReference>
<dbReference type="EMBL" id="CAEZXN010000013">
    <property type="protein sequence ID" value="CAB4693995.1"/>
    <property type="molecule type" value="Genomic_DNA"/>
</dbReference>
<dbReference type="EC" id="3.4.11.1" evidence="3"/>
<comment type="similarity">
    <text evidence="2">Belongs to the peptidase M17 family.</text>
</comment>
<evidence type="ECO:0000256" key="2">
    <source>
        <dbReference type="ARBA" id="ARBA00009528"/>
    </source>
</evidence>
<evidence type="ECO:0000313" key="8">
    <source>
        <dbReference type="EMBL" id="CAB4693995.1"/>
    </source>
</evidence>
<dbReference type="GO" id="GO:0006508">
    <property type="term" value="P:proteolysis"/>
    <property type="evidence" value="ECO:0007669"/>
    <property type="project" value="UniProtKB-KW"/>
</dbReference>
<dbReference type="SUPFAM" id="SSF52949">
    <property type="entry name" value="Macro domain-like"/>
    <property type="match status" value="1"/>
</dbReference>
<evidence type="ECO:0000256" key="4">
    <source>
        <dbReference type="ARBA" id="ARBA00022438"/>
    </source>
</evidence>
<evidence type="ECO:0000256" key="5">
    <source>
        <dbReference type="ARBA" id="ARBA00022670"/>
    </source>
</evidence>
<proteinExistence type="inferred from homology"/>
<gene>
    <name evidence="8" type="ORF">UFOPK2423_00759</name>
</gene>
<dbReference type="PRINTS" id="PR00481">
    <property type="entry name" value="LAMNOPPTDASE"/>
</dbReference>
<evidence type="ECO:0000256" key="3">
    <source>
        <dbReference type="ARBA" id="ARBA00012565"/>
    </source>
</evidence>
<dbReference type="CDD" id="cd00433">
    <property type="entry name" value="Peptidase_M17"/>
    <property type="match status" value="1"/>
</dbReference>
<keyword evidence="4" id="KW-0031">Aminopeptidase</keyword>
<dbReference type="GO" id="GO:0005737">
    <property type="term" value="C:cytoplasm"/>
    <property type="evidence" value="ECO:0007669"/>
    <property type="project" value="InterPro"/>
</dbReference>
<sequence>MPPRLVTGASRTTETRILTVRVGDSLDSHLSSYALDRDLAVDLPTFKGGAGEVGELSATTAATSGAGVRCRLILVGLGSAGPAEVRKAGAAAGRRVRGKESLVSVHIPLAHAGAFLTSLSLATYAFNDVKSLSDGIKQLETIEIDTKAKWSKLAHTQAIIDGIFLARDLVHTPANIKSPAWMAAQSVLVAEANGLKSRVREERELEKEGFGGILAVGKSSRDRGPRFIELTYAPRGSAKWPHVVLIGKGIVFDTGGVSLKRPYDIMIPMKSDMAGVAGIIGTMSTLAVIKPKVRVTALLACAENAISGTAQRPSDVITHFGGSTVEIKDTDAEGRLVLADSLAYSATVLKPDVVIDMATLTGAATLGLGRQYAALYSNNDELALELEEAGMASGDRAWRMPLVDDYRESIRSDIADLSNASSGGVGAGSITAALFLQHFAGDYRWAHLDIAGSGRSEVDAGENIKGGTGYGVRILTEWLAKQ</sequence>
<dbReference type="Gene3D" id="3.40.630.10">
    <property type="entry name" value="Zn peptidases"/>
    <property type="match status" value="1"/>
</dbReference>
<dbReference type="HAMAP" id="MF_00181">
    <property type="entry name" value="Cytosol_peptidase_M17"/>
    <property type="match status" value="1"/>
</dbReference>
<dbReference type="Gene3D" id="3.40.220.10">
    <property type="entry name" value="Leucine Aminopeptidase, subunit E, domain 1"/>
    <property type="match status" value="1"/>
</dbReference>
<comment type="catalytic activity">
    <reaction evidence="1">
        <text>Release of an N-terminal amino acid, Xaa-|-Yaa-, in which Xaa is preferably Leu, but may be other amino acids including Pro although not Arg or Lys, and Yaa may be Pro. Amino acid amides and methyl esters are also readily hydrolyzed, but rates on arylamides are exceedingly low.</text>
        <dbReference type="EC" id="3.4.11.1"/>
    </reaction>
</comment>
<keyword evidence="6" id="KW-0378">Hydrolase</keyword>
<evidence type="ECO:0000256" key="1">
    <source>
        <dbReference type="ARBA" id="ARBA00000135"/>
    </source>
</evidence>
<dbReference type="InterPro" id="IPR000819">
    <property type="entry name" value="Peptidase_M17_C"/>
</dbReference>
<dbReference type="GO" id="GO:0030145">
    <property type="term" value="F:manganese ion binding"/>
    <property type="evidence" value="ECO:0007669"/>
    <property type="project" value="InterPro"/>
</dbReference>
<accession>A0A6J6PBL2</accession>
<dbReference type="AlphaFoldDB" id="A0A6J6PBL2"/>
<dbReference type="InterPro" id="IPR011356">
    <property type="entry name" value="Leucine_aapep/pepB"/>
</dbReference>